<comment type="subcellular location">
    <subcellularLocation>
        <location evidence="2">Cell membrane</location>
        <topology evidence="2">Single-pass type I membrane protein</topology>
    </subcellularLocation>
    <subcellularLocation>
        <location evidence="1">Secreted</location>
        <location evidence="1">Extracellular space</location>
    </subcellularLocation>
</comment>
<evidence type="ECO:0000256" key="5">
    <source>
        <dbReference type="ARBA" id="ARBA00022536"/>
    </source>
</evidence>
<keyword evidence="6" id="KW-0358">Heparin-binding</keyword>
<keyword evidence="8" id="KW-0732">Signal</keyword>
<keyword evidence="11 13" id="KW-0472">Membrane</keyword>
<keyword evidence="14" id="KW-1185">Reference proteome</keyword>
<dbReference type="GO" id="GO:0008201">
    <property type="term" value="F:heparin binding"/>
    <property type="evidence" value="ECO:0007669"/>
    <property type="project" value="UniProtKB-KW"/>
</dbReference>
<dbReference type="GO" id="GO:0005154">
    <property type="term" value="F:epidermal growth factor receptor binding"/>
    <property type="evidence" value="ECO:0007669"/>
    <property type="project" value="TreeGrafter"/>
</dbReference>
<sequence>MGVGEHFLCVRLTENGTQLSRHQPPVRQHHPFPGQGCGWRGHGFPSHSARPSPANGCLGNPSGMTTLPCSVAGIMSPLCLRPTPTSGCKHALSSAGPEFLWSGNLCDLGGSGQSQEIAVCTPLPSLSRRLAASHLFCCDCCHLGYHGERCHGLSLPVKNRLYTYDHTTILVVVVVVLSSVCLLVIVGLLMFWYHRRGGYDVENEEKVKLGMTTSH</sequence>
<evidence type="ECO:0000256" key="9">
    <source>
        <dbReference type="ARBA" id="ARBA00022989"/>
    </source>
</evidence>
<keyword evidence="10" id="KW-0339">Growth factor</keyword>
<gene>
    <name evidence="15" type="primary">HBEGF</name>
</gene>
<evidence type="ECO:0000313" key="14">
    <source>
        <dbReference type="Proteomes" id="UP000248483"/>
    </source>
</evidence>
<reference evidence="15" key="1">
    <citation type="submission" date="2025-08" db="UniProtKB">
        <authorList>
            <consortium name="RefSeq"/>
        </authorList>
    </citation>
    <scope>IDENTIFICATION</scope>
    <source>
        <tissue evidence="15">Blood</tissue>
    </source>
</reference>
<dbReference type="GO" id="GO:0008083">
    <property type="term" value="F:growth factor activity"/>
    <property type="evidence" value="ECO:0007669"/>
    <property type="project" value="UniProtKB-KW"/>
</dbReference>
<dbReference type="AlphaFoldDB" id="A0A7F8KB01"/>
<keyword evidence="3" id="KW-1003">Cell membrane</keyword>
<evidence type="ECO:0000256" key="12">
    <source>
        <dbReference type="ARBA" id="ARBA00023157"/>
    </source>
</evidence>
<dbReference type="GO" id="GO:0008284">
    <property type="term" value="P:positive regulation of cell population proliferation"/>
    <property type="evidence" value="ECO:0007669"/>
    <property type="project" value="TreeGrafter"/>
</dbReference>
<evidence type="ECO:0000256" key="10">
    <source>
        <dbReference type="ARBA" id="ARBA00023030"/>
    </source>
</evidence>
<proteinExistence type="predicted"/>
<dbReference type="GO" id="GO:0007173">
    <property type="term" value="P:epidermal growth factor receptor signaling pathway"/>
    <property type="evidence" value="ECO:0007669"/>
    <property type="project" value="TreeGrafter"/>
</dbReference>
<dbReference type="GO" id="GO:0005615">
    <property type="term" value="C:extracellular space"/>
    <property type="evidence" value="ECO:0007669"/>
    <property type="project" value="TreeGrafter"/>
</dbReference>
<evidence type="ECO:0000256" key="8">
    <source>
        <dbReference type="ARBA" id="ARBA00022729"/>
    </source>
</evidence>
<dbReference type="RefSeq" id="XP_030618619.1">
    <property type="nucleotide sequence ID" value="XM_030762759.1"/>
</dbReference>
<evidence type="ECO:0000313" key="15">
    <source>
        <dbReference type="RefSeq" id="XP_030618619.1"/>
    </source>
</evidence>
<dbReference type="GO" id="GO:0005886">
    <property type="term" value="C:plasma membrane"/>
    <property type="evidence" value="ECO:0007669"/>
    <property type="project" value="UniProtKB-SubCell"/>
</dbReference>
<dbReference type="PANTHER" id="PTHR10740">
    <property type="entry name" value="TRANSFORMING GROWTH FACTOR ALPHA"/>
    <property type="match status" value="1"/>
</dbReference>
<keyword evidence="9 13" id="KW-1133">Transmembrane helix</keyword>
<evidence type="ECO:0000256" key="11">
    <source>
        <dbReference type="ARBA" id="ARBA00023136"/>
    </source>
</evidence>
<evidence type="ECO:0000256" key="6">
    <source>
        <dbReference type="ARBA" id="ARBA00022674"/>
    </source>
</evidence>
<evidence type="ECO:0000256" key="3">
    <source>
        <dbReference type="ARBA" id="ARBA00022475"/>
    </source>
</evidence>
<evidence type="ECO:0000256" key="7">
    <source>
        <dbReference type="ARBA" id="ARBA00022692"/>
    </source>
</evidence>
<keyword evidence="4" id="KW-0964">Secreted</keyword>
<protein>
    <submittedName>
        <fullName evidence="15">Proheparin-binding EGF-like growth factor isoform X1</fullName>
    </submittedName>
</protein>
<dbReference type="GeneID" id="111182530"/>
<dbReference type="CTD" id="1839"/>
<evidence type="ECO:0000256" key="13">
    <source>
        <dbReference type="SAM" id="Phobius"/>
    </source>
</evidence>
<keyword evidence="7 13" id="KW-0812">Transmembrane</keyword>
<keyword evidence="5" id="KW-0245">EGF-like domain</keyword>
<keyword evidence="12" id="KW-1015">Disulfide bond</keyword>
<evidence type="ECO:0000256" key="1">
    <source>
        <dbReference type="ARBA" id="ARBA00004239"/>
    </source>
</evidence>
<name>A0A7F8KB01_DELLE</name>
<dbReference type="Proteomes" id="UP000248483">
    <property type="component" value="Unplaced"/>
</dbReference>
<dbReference type="PANTHER" id="PTHR10740:SF4">
    <property type="entry name" value="PROHEPARIN-BINDING EGF-LIKE GROWTH FACTOR"/>
    <property type="match status" value="1"/>
</dbReference>
<evidence type="ECO:0000256" key="2">
    <source>
        <dbReference type="ARBA" id="ARBA00004251"/>
    </source>
</evidence>
<organism evidence="14 15">
    <name type="scientific">Delphinapterus leucas</name>
    <name type="common">Beluga whale</name>
    <dbReference type="NCBI Taxonomy" id="9749"/>
    <lineage>
        <taxon>Eukaryota</taxon>
        <taxon>Metazoa</taxon>
        <taxon>Chordata</taxon>
        <taxon>Craniata</taxon>
        <taxon>Vertebrata</taxon>
        <taxon>Euteleostomi</taxon>
        <taxon>Mammalia</taxon>
        <taxon>Eutheria</taxon>
        <taxon>Laurasiatheria</taxon>
        <taxon>Artiodactyla</taxon>
        <taxon>Whippomorpha</taxon>
        <taxon>Cetacea</taxon>
        <taxon>Odontoceti</taxon>
        <taxon>Monodontidae</taxon>
        <taxon>Delphinapterus</taxon>
    </lineage>
</organism>
<dbReference type="InParanoid" id="A0A7F8KB01"/>
<evidence type="ECO:0000256" key="4">
    <source>
        <dbReference type="ARBA" id="ARBA00022525"/>
    </source>
</evidence>
<feature type="transmembrane region" description="Helical" evidence="13">
    <location>
        <begin position="168"/>
        <end position="193"/>
    </location>
</feature>
<accession>A0A7F8KB01</accession>